<dbReference type="GO" id="GO:0005886">
    <property type="term" value="C:plasma membrane"/>
    <property type="evidence" value="ECO:0007669"/>
    <property type="project" value="TreeGrafter"/>
</dbReference>
<evidence type="ECO:0000313" key="7">
    <source>
        <dbReference type="EMBL" id="KAK8758528.1"/>
    </source>
</evidence>
<evidence type="ECO:0000256" key="2">
    <source>
        <dbReference type="ARBA" id="ARBA00022692"/>
    </source>
</evidence>
<feature type="compositionally biased region" description="Low complexity" evidence="5">
    <location>
        <begin position="212"/>
        <end position="221"/>
    </location>
</feature>
<organism evidence="7 8">
    <name type="scientific">Amblyomma americanum</name>
    <name type="common">Lone star tick</name>
    <dbReference type="NCBI Taxonomy" id="6943"/>
    <lineage>
        <taxon>Eukaryota</taxon>
        <taxon>Metazoa</taxon>
        <taxon>Ecdysozoa</taxon>
        <taxon>Arthropoda</taxon>
        <taxon>Chelicerata</taxon>
        <taxon>Arachnida</taxon>
        <taxon>Acari</taxon>
        <taxon>Parasitiformes</taxon>
        <taxon>Ixodida</taxon>
        <taxon>Ixodoidea</taxon>
        <taxon>Ixodidae</taxon>
        <taxon>Amblyomminae</taxon>
        <taxon>Amblyomma</taxon>
    </lineage>
</organism>
<proteinExistence type="predicted"/>
<evidence type="ECO:0000256" key="6">
    <source>
        <dbReference type="SAM" id="Phobius"/>
    </source>
</evidence>
<comment type="caution">
    <text evidence="7">The sequence shown here is derived from an EMBL/GenBank/DDBJ whole genome shotgun (WGS) entry which is preliminary data.</text>
</comment>
<feature type="compositionally biased region" description="Basic and acidic residues" evidence="5">
    <location>
        <begin position="177"/>
        <end position="191"/>
    </location>
</feature>
<dbReference type="GO" id="GO:0045202">
    <property type="term" value="C:synapse"/>
    <property type="evidence" value="ECO:0007669"/>
    <property type="project" value="GOC"/>
</dbReference>
<dbReference type="PANTHER" id="PTHR11827">
    <property type="entry name" value="SOLUTE CARRIER FAMILY 12, CATION COTRANSPORTERS"/>
    <property type="match status" value="1"/>
</dbReference>
<dbReference type="AlphaFoldDB" id="A0AAQ4D7T8"/>
<feature type="transmembrane region" description="Helical" evidence="6">
    <location>
        <begin position="31"/>
        <end position="50"/>
    </location>
</feature>
<dbReference type="InterPro" id="IPR004842">
    <property type="entry name" value="SLC12A_fam"/>
</dbReference>
<evidence type="ECO:0000313" key="8">
    <source>
        <dbReference type="Proteomes" id="UP001321473"/>
    </source>
</evidence>
<evidence type="ECO:0000256" key="5">
    <source>
        <dbReference type="SAM" id="MobiDB-lite"/>
    </source>
</evidence>
<dbReference type="GO" id="GO:0007268">
    <property type="term" value="P:chemical synaptic transmission"/>
    <property type="evidence" value="ECO:0007669"/>
    <property type="project" value="TreeGrafter"/>
</dbReference>
<feature type="compositionally biased region" description="Basic and acidic residues" evidence="5">
    <location>
        <begin position="223"/>
        <end position="237"/>
    </location>
</feature>
<dbReference type="Proteomes" id="UP001321473">
    <property type="component" value="Unassembled WGS sequence"/>
</dbReference>
<dbReference type="EMBL" id="JARKHS020034050">
    <property type="protein sequence ID" value="KAK8758528.1"/>
    <property type="molecule type" value="Genomic_DNA"/>
</dbReference>
<feature type="transmembrane region" description="Helical" evidence="6">
    <location>
        <begin position="57"/>
        <end position="79"/>
    </location>
</feature>
<reference evidence="7 8" key="1">
    <citation type="journal article" date="2023" name="Arcadia Sci">
        <title>De novo assembly of a long-read Amblyomma americanum tick genome.</title>
        <authorList>
            <person name="Chou S."/>
            <person name="Poskanzer K.E."/>
            <person name="Rollins M."/>
            <person name="Thuy-Boun P.S."/>
        </authorList>
    </citation>
    <scope>NUCLEOTIDE SEQUENCE [LARGE SCALE GENOMIC DNA]</scope>
    <source>
        <strain evidence="7">F_SG_1</strain>
        <tissue evidence="7">Salivary glands</tissue>
    </source>
</reference>
<dbReference type="GO" id="GO:1990573">
    <property type="term" value="P:potassium ion import across plasma membrane"/>
    <property type="evidence" value="ECO:0007669"/>
    <property type="project" value="TreeGrafter"/>
</dbReference>
<keyword evidence="8" id="KW-1185">Reference proteome</keyword>
<gene>
    <name evidence="7" type="ORF">V5799_003840</name>
</gene>
<dbReference type="PANTHER" id="PTHR11827:SF73">
    <property type="entry name" value="KAZACHOC, ISOFORM G"/>
    <property type="match status" value="1"/>
</dbReference>
<feature type="compositionally biased region" description="Polar residues" evidence="5">
    <location>
        <begin position="150"/>
        <end position="172"/>
    </location>
</feature>
<name>A0AAQ4D7T8_AMBAM</name>
<dbReference type="GO" id="GO:0055064">
    <property type="term" value="P:chloride ion homeostasis"/>
    <property type="evidence" value="ECO:0007669"/>
    <property type="project" value="TreeGrafter"/>
</dbReference>
<keyword evidence="2 6" id="KW-0812">Transmembrane</keyword>
<dbReference type="GO" id="GO:0055075">
    <property type="term" value="P:potassium ion homeostasis"/>
    <property type="evidence" value="ECO:0007669"/>
    <property type="project" value="TreeGrafter"/>
</dbReference>
<comment type="subcellular location">
    <subcellularLocation>
        <location evidence="1">Membrane</location>
        <topology evidence="1">Multi-pass membrane protein</topology>
    </subcellularLocation>
</comment>
<feature type="region of interest" description="Disordered" evidence="5">
    <location>
        <begin position="133"/>
        <end position="237"/>
    </location>
</feature>
<evidence type="ECO:0000256" key="1">
    <source>
        <dbReference type="ARBA" id="ARBA00004141"/>
    </source>
</evidence>
<evidence type="ECO:0000256" key="3">
    <source>
        <dbReference type="ARBA" id="ARBA00022989"/>
    </source>
</evidence>
<sequence>MELYPNYLVPEMSLYGDFREDQEVMYHNFRTYGSILLVLMTFVVFIGVAFVSKLAPIALFCVLVSITSVYVGAFVNYAGKPGIEFFLMCYMFVNLACTLQSLLKTPNWRPRFKYYHCDKPPQQAGDSELVDVAADEDNRSSRHSSRHSSPTKSASGSPTKQASSPPKESSPVSAAEDTEKSKTESPEKKAQDGSGDPGATSANGVASKGPSAPTAAAAATPDGQKKPEFDSLLKLKP</sequence>
<keyword evidence="4 6" id="KW-0472">Membrane</keyword>
<dbReference type="GO" id="GO:0015379">
    <property type="term" value="F:potassium:chloride symporter activity"/>
    <property type="evidence" value="ECO:0007669"/>
    <property type="project" value="TreeGrafter"/>
</dbReference>
<protein>
    <submittedName>
        <fullName evidence="7">Uncharacterized protein</fullName>
    </submittedName>
</protein>
<accession>A0AAQ4D7T8</accession>
<keyword evidence="3 6" id="KW-1133">Transmembrane helix</keyword>
<dbReference type="GO" id="GO:0006884">
    <property type="term" value="P:cell volume homeostasis"/>
    <property type="evidence" value="ECO:0007669"/>
    <property type="project" value="TreeGrafter"/>
</dbReference>
<evidence type="ECO:0000256" key="4">
    <source>
        <dbReference type="ARBA" id="ARBA00023136"/>
    </source>
</evidence>